<evidence type="ECO:0000259" key="1">
    <source>
        <dbReference type="Pfam" id="PF10607"/>
    </source>
</evidence>
<dbReference type="Pfam" id="PF10607">
    <property type="entry name" value="CTLH"/>
    <property type="match status" value="1"/>
</dbReference>
<keyword evidence="3" id="KW-1185">Reference proteome</keyword>
<gene>
    <name evidence="2" type="ORF">WMSIL1_LOCUS10233</name>
</gene>
<reference evidence="2 3" key="1">
    <citation type="submission" date="2019-07" db="EMBL/GenBank/DDBJ databases">
        <authorList>
            <person name="Jastrzebski P J."/>
            <person name="Paukszto L."/>
            <person name="Jastrzebski P J."/>
        </authorList>
    </citation>
    <scope>NUCLEOTIDE SEQUENCE [LARGE SCALE GENOMIC DNA]</scope>
    <source>
        <strain evidence="2 3">WMS-il1</strain>
    </source>
</reference>
<dbReference type="AlphaFoldDB" id="A0A564YW25"/>
<evidence type="ECO:0000313" key="3">
    <source>
        <dbReference type="Proteomes" id="UP000321570"/>
    </source>
</evidence>
<dbReference type="EMBL" id="CABIJS010000444">
    <property type="protein sequence ID" value="VUZ51462.1"/>
    <property type="molecule type" value="Genomic_DNA"/>
</dbReference>
<organism evidence="2 3">
    <name type="scientific">Hymenolepis diminuta</name>
    <name type="common">Rat tapeworm</name>
    <dbReference type="NCBI Taxonomy" id="6216"/>
    <lineage>
        <taxon>Eukaryota</taxon>
        <taxon>Metazoa</taxon>
        <taxon>Spiralia</taxon>
        <taxon>Lophotrochozoa</taxon>
        <taxon>Platyhelminthes</taxon>
        <taxon>Cestoda</taxon>
        <taxon>Eucestoda</taxon>
        <taxon>Cyclophyllidea</taxon>
        <taxon>Hymenolepididae</taxon>
        <taxon>Hymenolepis</taxon>
    </lineage>
</organism>
<sequence length="492" mass="55016">MTAKDESAVLEKLQNQTVEAEKIEKGLHEFNEKYDQKSGAHVEALFKIVDELQSINSGTALSNDMKLRICSLLSNIKSDFSDATSLHRGIHGNISKFKKLIEKTFVEDTSAFTKYISADPTKSLPLLMNEPFPETKICKKADVMSDDELFSTILVEELVRNGYGPIAIQLAKEVGLSEEDVGMEKFREVGSMVCALKNGDLEPAKAWLEAYEQTIGSMAKDLKYVLAKLEFLSQVQKCSENPAAVIGCLSKISPYSKDYPEDFKHIMGSLLFMNRDLTNTPYADLSLIDQPNNLPHFITSSGVSLPTLPMVSLFTSTEGEKKLEEKGGDAEPMDIEDDVDVADSDENLKPNAFVRAAHLFGAVACQYQLELSTIDPLRMAFASGLKVLPKLYETQKAFTWLQNYTRAGPHGIQTLPVTVELDSVAQQHNIFHCPVEKEVSNWLNPVLRLNCGHAITRDAYNNMLNNERNCRKLKCPYCPKETTRDQLMVLHF</sequence>
<dbReference type="GO" id="GO:0005737">
    <property type="term" value="C:cytoplasm"/>
    <property type="evidence" value="ECO:0007669"/>
    <property type="project" value="TreeGrafter"/>
</dbReference>
<protein>
    <recommendedName>
        <fullName evidence="1">CTLH/CRA C-terminal to LisH motif domain-containing protein</fullName>
    </recommendedName>
</protein>
<dbReference type="GO" id="GO:0034657">
    <property type="term" value="C:GID complex"/>
    <property type="evidence" value="ECO:0007669"/>
    <property type="project" value="TreeGrafter"/>
</dbReference>
<proteinExistence type="predicted"/>
<dbReference type="InterPro" id="IPR045098">
    <property type="entry name" value="Fyv10_fam"/>
</dbReference>
<feature type="domain" description="CTLH/CRA C-terminal to LisH motif" evidence="1">
    <location>
        <begin position="192"/>
        <end position="390"/>
    </location>
</feature>
<dbReference type="PANTHER" id="PTHR12170">
    <property type="entry name" value="MACROPHAGE ERYTHROBLAST ATTACHER-RELATED"/>
    <property type="match status" value="1"/>
</dbReference>
<dbReference type="GO" id="GO:0005634">
    <property type="term" value="C:nucleus"/>
    <property type="evidence" value="ECO:0007669"/>
    <property type="project" value="TreeGrafter"/>
</dbReference>
<dbReference type="InterPro" id="IPR024964">
    <property type="entry name" value="CTLH/CRA"/>
</dbReference>
<name>A0A564YW25_HYMDI</name>
<dbReference type="GO" id="GO:0043161">
    <property type="term" value="P:proteasome-mediated ubiquitin-dependent protein catabolic process"/>
    <property type="evidence" value="ECO:0007669"/>
    <property type="project" value="InterPro"/>
</dbReference>
<dbReference type="PANTHER" id="PTHR12170:SF3">
    <property type="entry name" value="GH10162P"/>
    <property type="match status" value="1"/>
</dbReference>
<dbReference type="GO" id="GO:0004842">
    <property type="term" value="F:ubiquitin-protein transferase activity"/>
    <property type="evidence" value="ECO:0007669"/>
    <property type="project" value="InterPro"/>
</dbReference>
<dbReference type="Proteomes" id="UP000321570">
    <property type="component" value="Unassembled WGS sequence"/>
</dbReference>
<accession>A0A564YW25</accession>
<evidence type="ECO:0000313" key="2">
    <source>
        <dbReference type="EMBL" id="VUZ51462.1"/>
    </source>
</evidence>